<gene>
    <name evidence="1" type="ORF">OCH74_06965</name>
</gene>
<accession>A0ABW8KPW8</accession>
<reference evidence="1 2" key="1">
    <citation type="submission" date="2022-09" db="EMBL/GenBank/DDBJ databases">
        <title>Genome sequencing of four strains from tibetan pig.</title>
        <authorList>
            <person name="Feng J."/>
        </authorList>
    </citation>
    <scope>NUCLEOTIDE SEQUENCE [LARGE SCALE GENOMIC DNA]</scope>
    <source>
        <strain evidence="1 2">11-1-1</strain>
    </source>
</reference>
<comment type="caution">
    <text evidence="1">The sequence shown here is derived from an EMBL/GenBank/DDBJ whole genome shotgun (WGS) entry which is preliminary data.</text>
</comment>
<protein>
    <recommendedName>
        <fullName evidence="3">DUF559 domain-containing protein</fullName>
    </recommendedName>
</protein>
<sequence length="300" mass="33941">MNTEEPAYAPLTGQSLAQRRQRTLTQCLAAQYPGAVSHITALDLWMVERPDMPQTDDIIHTTVHDETLRQRNLPGVQVHVWQGMNQRHITATPEGVRLLSVEAAWASMAVHLRIDQLVELAESCIRHQATTLARLRDFVAVERFRGRETCRKSLGLVVAGSASPKETQLRLCLYAHGLQPFVTNYTVPDIATDNGGAITLDLADPELRIGIEYDGDHHRTDKYQWRRDTHKRMQLSALGWSIVSVTQLDLDDESRRARLAMNIAMIRARKTGRPVRLTTPLTWRELADCRRPWSRGASEG</sequence>
<dbReference type="Proteomes" id="UP001620273">
    <property type="component" value="Unassembled WGS sequence"/>
</dbReference>
<keyword evidence="2" id="KW-1185">Reference proteome</keyword>
<dbReference type="RefSeq" id="WP_404441308.1">
    <property type="nucleotide sequence ID" value="NZ_JAOQBW010000004.1"/>
</dbReference>
<proteinExistence type="predicted"/>
<dbReference type="SUPFAM" id="SSF52980">
    <property type="entry name" value="Restriction endonuclease-like"/>
    <property type="match status" value="1"/>
</dbReference>
<dbReference type="InterPro" id="IPR011335">
    <property type="entry name" value="Restrct_endonuc-II-like"/>
</dbReference>
<evidence type="ECO:0000313" key="1">
    <source>
        <dbReference type="EMBL" id="MFK3576593.1"/>
    </source>
</evidence>
<dbReference type="Gene3D" id="3.40.960.10">
    <property type="entry name" value="VSR Endonuclease"/>
    <property type="match status" value="1"/>
</dbReference>
<dbReference type="EMBL" id="JAOQBW010000004">
    <property type="protein sequence ID" value="MFK3576593.1"/>
    <property type="molecule type" value="Genomic_DNA"/>
</dbReference>
<evidence type="ECO:0000313" key="2">
    <source>
        <dbReference type="Proteomes" id="UP001620273"/>
    </source>
</evidence>
<name>A0ABW8KPW8_9BIFI</name>
<organism evidence="1 2">
    <name type="scientific">Bifidobacterium thermacidophilum</name>
    <dbReference type="NCBI Taxonomy" id="246618"/>
    <lineage>
        <taxon>Bacteria</taxon>
        <taxon>Bacillati</taxon>
        <taxon>Actinomycetota</taxon>
        <taxon>Actinomycetes</taxon>
        <taxon>Bifidobacteriales</taxon>
        <taxon>Bifidobacteriaceae</taxon>
        <taxon>Bifidobacterium</taxon>
    </lineage>
</organism>
<evidence type="ECO:0008006" key="3">
    <source>
        <dbReference type="Google" id="ProtNLM"/>
    </source>
</evidence>